<name>A0ABS9YNN5_9ACTN</name>
<feature type="compositionally biased region" description="Basic and acidic residues" evidence="1">
    <location>
        <begin position="37"/>
        <end position="46"/>
    </location>
</feature>
<evidence type="ECO:0000313" key="2">
    <source>
        <dbReference type="EMBL" id="MCI3278868.1"/>
    </source>
</evidence>
<feature type="region of interest" description="Disordered" evidence="1">
    <location>
        <begin position="37"/>
        <end position="72"/>
    </location>
</feature>
<comment type="caution">
    <text evidence="2">The sequence shown here is derived from an EMBL/GenBank/DDBJ whole genome shotgun (WGS) entry which is preliminary data.</text>
</comment>
<reference evidence="2" key="1">
    <citation type="submission" date="2022-03" db="EMBL/GenBank/DDBJ databases">
        <title>Streptomyces 7R015 and 7R016 isolated from Barleria lupulina in Thailand.</title>
        <authorList>
            <person name="Kanchanasin P."/>
            <person name="Phongsopitanun W."/>
            <person name="Tanasupawat S."/>
        </authorList>
    </citation>
    <scope>NUCLEOTIDE SEQUENCE</scope>
    <source>
        <strain evidence="2">7R015</strain>
    </source>
</reference>
<organism evidence="2 3">
    <name type="scientific">Streptomyces cylindrosporus</name>
    <dbReference type="NCBI Taxonomy" id="2927583"/>
    <lineage>
        <taxon>Bacteria</taxon>
        <taxon>Bacillati</taxon>
        <taxon>Actinomycetota</taxon>
        <taxon>Actinomycetes</taxon>
        <taxon>Kitasatosporales</taxon>
        <taxon>Streptomycetaceae</taxon>
        <taxon>Streptomyces</taxon>
    </lineage>
</organism>
<feature type="compositionally biased region" description="Low complexity" evidence="1">
    <location>
        <begin position="47"/>
        <end position="69"/>
    </location>
</feature>
<gene>
    <name evidence="2" type="ORF">MQP27_48185</name>
</gene>
<accession>A0ABS9YNN5</accession>
<dbReference type="EMBL" id="JALDAY010000022">
    <property type="protein sequence ID" value="MCI3278868.1"/>
    <property type="molecule type" value="Genomic_DNA"/>
</dbReference>
<evidence type="ECO:0000313" key="3">
    <source>
        <dbReference type="Proteomes" id="UP001165269"/>
    </source>
</evidence>
<proteinExistence type="predicted"/>
<keyword evidence="3" id="KW-1185">Reference proteome</keyword>
<protein>
    <recommendedName>
        <fullName evidence="4">Secreted protein</fullName>
    </recommendedName>
</protein>
<dbReference type="RefSeq" id="WP_242777996.1">
    <property type="nucleotide sequence ID" value="NZ_JALDAY010000022.1"/>
</dbReference>
<sequence>MRKRWQKVMWAGVAVAVVAVAVMVALVVHGLRNLGADDRVAPKPDAPKAGAPKAGAPKAGAPKAGAPKADAPKECLGTRPVGSLPAAADGSPLERVLARIDELARQQPYTAVFTGLSVDEDRRTADVWRIPSTAFDDEVCGSAVEGVTVRLHDTDVDRGTLDRLSDRIADDIRRWDGTFEMREVGVDERGFVHVGVDDPGTAGPIIEKAYGESDSRYIRVEYVGQAEPADAA</sequence>
<evidence type="ECO:0008006" key="4">
    <source>
        <dbReference type="Google" id="ProtNLM"/>
    </source>
</evidence>
<evidence type="ECO:0000256" key="1">
    <source>
        <dbReference type="SAM" id="MobiDB-lite"/>
    </source>
</evidence>
<dbReference type="Proteomes" id="UP001165269">
    <property type="component" value="Unassembled WGS sequence"/>
</dbReference>